<gene>
    <name evidence="5" type="ORF">METHB2_220046</name>
</gene>
<accession>A0A8S0WID0</accession>
<dbReference type="RefSeq" id="WP_174625402.1">
    <property type="nucleotide sequence ID" value="NZ_CADCXN010000050.1"/>
</dbReference>
<dbReference type="GO" id="GO:0016405">
    <property type="term" value="F:CoA-ligase activity"/>
    <property type="evidence" value="ECO:0007669"/>
    <property type="project" value="TreeGrafter"/>
</dbReference>
<proteinExistence type="inferred from homology"/>
<dbReference type="SUPFAM" id="SSF56801">
    <property type="entry name" value="Acetyl-CoA synthetase-like"/>
    <property type="match status" value="1"/>
</dbReference>
<dbReference type="PANTHER" id="PTHR24096">
    <property type="entry name" value="LONG-CHAIN-FATTY-ACID--COA LIGASE"/>
    <property type="match status" value="1"/>
</dbReference>
<feature type="domain" description="AMP-dependent synthetase/ligase" evidence="3">
    <location>
        <begin position="13"/>
        <end position="372"/>
    </location>
</feature>
<feature type="domain" description="AMP-binding enzyme C-terminal" evidence="4">
    <location>
        <begin position="423"/>
        <end position="498"/>
    </location>
</feature>
<dbReference type="Pfam" id="PF00501">
    <property type="entry name" value="AMP-binding"/>
    <property type="match status" value="1"/>
</dbReference>
<evidence type="ECO:0000259" key="3">
    <source>
        <dbReference type="Pfam" id="PF00501"/>
    </source>
</evidence>
<evidence type="ECO:0000256" key="1">
    <source>
        <dbReference type="ARBA" id="ARBA00006432"/>
    </source>
</evidence>
<evidence type="ECO:0000313" key="5">
    <source>
        <dbReference type="EMBL" id="CAA9890474.1"/>
    </source>
</evidence>
<protein>
    <submittedName>
        <fullName evidence="5">AMP-dependent synthetase and ligase</fullName>
    </submittedName>
</protein>
<dbReference type="PROSITE" id="PS00455">
    <property type="entry name" value="AMP_BINDING"/>
    <property type="match status" value="1"/>
</dbReference>
<dbReference type="Gene3D" id="3.40.50.12780">
    <property type="entry name" value="N-terminal domain of ligase-like"/>
    <property type="match status" value="1"/>
</dbReference>
<dbReference type="InterPro" id="IPR042099">
    <property type="entry name" value="ANL_N_sf"/>
</dbReference>
<comment type="caution">
    <text evidence="5">The sequence shown here is derived from an EMBL/GenBank/DDBJ whole genome shotgun (WGS) entry which is preliminary data.</text>
</comment>
<sequence>MSLQCLTIQYWLRKHAAYRPRHTAIVFEDKRLTYKELYEEVNRLANAFIAAGIGKGDKVATLLPNSVELWEIYWACASIGAVAVPLSPLLRGHGLFNLLDNSDTKLVITDQDLTEHIDAVRADLKMIPDNNFWVTDNNKNGYQNYHLQKQQQTIIAPSVEEVTGNDPYNIIYSSGTTGLPKGIVLSHEVRALYGCLFANAFRMTPESVVMHSGSIIFNGSFLTLMPAMLLGCTYVLMSHYDAQEVVDIIHKEKVTHTILVPSQILGCLQKPDFHKDYLASLEYILSVGAPLLQEHKQELNKRIPNVFYELYGLTEGFMTILDRNCALLKTGSVGTAPQFMELKIVDDKGKELPQGQQGEITGRGPLLMTEYYKSPDQTREAIKNGWLFTGDVGYLDKDGFLFLTGRKKDLIISGGVNVYPGDIEEIVIKHKAVKDVAVFGIAHKEWGETPVAAVVLHEAAVVTAPEIQDWVNQNLEARYQKIYKVIIIDELPRNVAGKVLKRQLKETYALIS</sequence>
<organism evidence="5 6">
    <name type="scientific">Candidatus Methylobacter favarea</name>
    <dbReference type="NCBI Taxonomy" id="2707345"/>
    <lineage>
        <taxon>Bacteria</taxon>
        <taxon>Pseudomonadati</taxon>
        <taxon>Pseudomonadota</taxon>
        <taxon>Gammaproteobacteria</taxon>
        <taxon>Methylococcales</taxon>
        <taxon>Methylococcaceae</taxon>
        <taxon>Methylobacter</taxon>
    </lineage>
</organism>
<keyword evidence="6" id="KW-1185">Reference proteome</keyword>
<name>A0A8S0WID0_9GAMM</name>
<evidence type="ECO:0000259" key="4">
    <source>
        <dbReference type="Pfam" id="PF13193"/>
    </source>
</evidence>
<keyword evidence="2 5" id="KW-0436">Ligase</keyword>
<reference evidence="5 6" key="1">
    <citation type="submission" date="2020-02" db="EMBL/GenBank/DDBJ databases">
        <authorList>
            <person name="Hogendoorn C."/>
        </authorList>
    </citation>
    <scope>NUCLEOTIDE SEQUENCE [LARGE SCALE GENOMIC DNA]</scope>
    <source>
        <strain evidence="5">METHB21</strain>
    </source>
</reference>
<dbReference type="AlphaFoldDB" id="A0A8S0WID0"/>
<evidence type="ECO:0000256" key="2">
    <source>
        <dbReference type="ARBA" id="ARBA00022598"/>
    </source>
</evidence>
<comment type="similarity">
    <text evidence="1">Belongs to the ATP-dependent AMP-binding enzyme family.</text>
</comment>
<dbReference type="InterPro" id="IPR025110">
    <property type="entry name" value="AMP-bd_C"/>
</dbReference>
<dbReference type="PANTHER" id="PTHR24096:SF149">
    <property type="entry name" value="AMP-BINDING DOMAIN-CONTAINING PROTEIN-RELATED"/>
    <property type="match status" value="1"/>
</dbReference>
<dbReference type="EMBL" id="CADCXN010000050">
    <property type="protein sequence ID" value="CAA9890474.1"/>
    <property type="molecule type" value="Genomic_DNA"/>
</dbReference>
<dbReference type="Pfam" id="PF13193">
    <property type="entry name" value="AMP-binding_C"/>
    <property type="match status" value="1"/>
</dbReference>
<dbReference type="InterPro" id="IPR020845">
    <property type="entry name" value="AMP-binding_CS"/>
</dbReference>
<evidence type="ECO:0000313" key="6">
    <source>
        <dbReference type="Proteomes" id="UP000494216"/>
    </source>
</evidence>
<dbReference type="Gene3D" id="3.30.300.30">
    <property type="match status" value="1"/>
</dbReference>
<dbReference type="Proteomes" id="UP000494216">
    <property type="component" value="Unassembled WGS sequence"/>
</dbReference>
<dbReference type="InterPro" id="IPR000873">
    <property type="entry name" value="AMP-dep_synth/lig_dom"/>
</dbReference>
<dbReference type="InterPro" id="IPR045851">
    <property type="entry name" value="AMP-bd_C_sf"/>
</dbReference>